<keyword evidence="5" id="KW-0804">Transcription</keyword>
<feature type="region of interest" description="Disordered" evidence="7">
    <location>
        <begin position="118"/>
        <end position="175"/>
    </location>
</feature>
<feature type="compositionally biased region" description="Low complexity" evidence="7">
    <location>
        <begin position="578"/>
        <end position="594"/>
    </location>
</feature>
<dbReference type="GO" id="GO:0003700">
    <property type="term" value="F:DNA-binding transcription factor activity"/>
    <property type="evidence" value="ECO:0007669"/>
    <property type="project" value="InterPro"/>
</dbReference>
<dbReference type="SMART" id="SM00774">
    <property type="entry name" value="WRKY"/>
    <property type="match status" value="2"/>
</dbReference>
<name>A0A9D4TYH8_CHLVU</name>
<dbReference type="Pfam" id="PF03106">
    <property type="entry name" value="WRKY"/>
    <property type="match status" value="2"/>
</dbReference>
<evidence type="ECO:0000256" key="1">
    <source>
        <dbReference type="ARBA" id="ARBA00004123"/>
    </source>
</evidence>
<dbReference type="PANTHER" id="PTHR31221:SF193">
    <property type="entry name" value="WRKY TRANSCRIPTION FACTOR PROTEIN 1-RELATED"/>
    <property type="match status" value="1"/>
</dbReference>
<reference evidence="9" key="2">
    <citation type="submission" date="2020-11" db="EMBL/GenBank/DDBJ databases">
        <authorList>
            <person name="Cecchin M."/>
            <person name="Marcolungo L."/>
            <person name="Rossato M."/>
            <person name="Girolomoni L."/>
            <person name="Cosentino E."/>
            <person name="Cuine S."/>
            <person name="Li-Beisson Y."/>
            <person name="Delledonne M."/>
            <person name="Ballottari M."/>
        </authorList>
    </citation>
    <scope>NUCLEOTIDE SEQUENCE</scope>
    <source>
        <strain evidence="9">211/11P</strain>
        <tissue evidence="9">Whole cell</tissue>
    </source>
</reference>
<keyword evidence="6" id="KW-0539">Nucleus</keyword>
<dbReference type="FunFam" id="2.20.25.80:FF:000006">
    <property type="entry name" value="WRKY transcription factor"/>
    <property type="match status" value="1"/>
</dbReference>
<evidence type="ECO:0000256" key="3">
    <source>
        <dbReference type="ARBA" id="ARBA00023015"/>
    </source>
</evidence>
<evidence type="ECO:0000256" key="7">
    <source>
        <dbReference type="SAM" id="MobiDB-lite"/>
    </source>
</evidence>
<feature type="region of interest" description="Disordered" evidence="7">
    <location>
        <begin position="199"/>
        <end position="261"/>
    </location>
</feature>
<comment type="subcellular location">
    <subcellularLocation>
        <location evidence="1">Nucleus</location>
    </subcellularLocation>
</comment>
<feature type="compositionally biased region" description="Basic and acidic residues" evidence="7">
    <location>
        <begin position="140"/>
        <end position="163"/>
    </location>
</feature>
<gene>
    <name evidence="9" type="ORF">D9Q98_000574</name>
</gene>
<dbReference type="OrthoDB" id="1918969at2759"/>
<dbReference type="PANTHER" id="PTHR31221">
    <property type="entry name" value="WRKY TRANSCRIPTION FACTOR PROTEIN 1-RELATED"/>
    <property type="match status" value="1"/>
</dbReference>
<evidence type="ECO:0000259" key="8">
    <source>
        <dbReference type="PROSITE" id="PS50811"/>
    </source>
</evidence>
<dbReference type="EMBL" id="SIDB01000001">
    <property type="protein sequence ID" value="KAI3438133.1"/>
    <property type="molecule type" value="Genomic_DNA"/>
</dbReference>
<dbReference type="AlphaFoldDB" id="A0A9D4TYH8"/>
<dbReference type="SUPFAM" id="SSF118290">
    <property type="entry name" value="WRKY DNA-binding domain"/>
    <property type="match status" value="2"/>
</dbReference>
<evidence type="ECO:0000256" key="2">
    <source>
        <dbReference type="ARBA" id="ARBA00022737"/>
    </source>
</evidence>
<protein>
    <recommendedName>
        <fullName evidence="8">WRKY domain-containing protein</fullName>
    </recommendedName>
</protein>
<evidence type="ECO:0000256" key="6">
    <source>
        <dbReference type="ARBA" id="ARBA00023242"/>
    </source>
</evidence>
<keyword evidence="2" id="KW-0677">Repeat</keyword>
<evidence type="ECO:0000313" key="10">
    <source>
        <dbReference type="Proteomes" id="UP001055712"/>
    </source>
</evidence>
<feature type="domain" description="WRKY" evidence="8">
    <location>
        <begin position="512"/>
        <end position="577"/>
    </location>
</feature>
<feature type="domain" description="WRKY" evidence="8">
    <location>
        <begin position="144"/>
        <end position="209"/>
    </location>
</feature>
<feature type="compositionally biased region" description="Low complexity" evidence="7">
    <location>
        <begin position="246"/>
        <end position="255"/>
    </location>
</feature>
<evidence type="ECO:0000256" key="5">
    <source>
        <dbReference type="ARBA" id="ARBA00023163"/>
    </source>
</evidence>
<evidence type="ECO:0000256" key="4">
    <source>
        <dbReference type="ARBA" id="ARBA00023125"/>
    </source>
</evidence>
<dbReference type="Proteomes" id="UP001055712">
    <property type="component" value="Unassembled WGS sequence"/>
</dbReference>
<comment type="caution">
    <text evidence="9">The sequence shown here is derived from an EMBL/GenBank/DDBJ whole genome shotgun (WGS) entry which is preliminary data.</text>
</comment>
<dbReference type="GO" id="GO:0005634">
    <property type="term" value="C:nucleus"/>
    <property type="evidence" value="ECO:0007669"/>
    <property type="project" value="UniProtKB-SubCell"/>
</dbReference>
<dbReference type="InterPro" id="IPR003657">
    <property type="entry name" value="WRKY_dom"/>
</dbReference>
<keyword evidence="4" id="KW-0238">DNA-binding</keyword>
<evidence type="ECO:0000313" key="9">
    <source>
        <dbReference type="EMBL" id="KAI3438133.1"/>
    </source>
</evidence>
<dbReference type="Gene3D" id="2.20.25.80">
    <property type="entry name" value="WRKY domain"/>
    <property type="match status" value="2"/>
</dbReference>
<sequence>MEAADASVQRPENSGSAAGGTNGQEQQQLAGPAVFAHPRHTALRATLPLLESPIMLLQSAQVEPSPSTSLMPYPVPLFQAPAGRLAAGNGGGAEAGGDGDVAYPSWAYPRNYIAPSRNRQAAARATEAPLPPAGPVQQPEKPRRESMANDDGYNWRKYGEKQVKGSPYPRSYYKCSHPGCPAKKMIEREPRSGTISQAELKNEHNHAKPGQVRGQSAAARERERERLATAYSGGAGLFRQGSSASQQQQQQQQDQQQDDFGQDLQQEDAVAALAAMKYSPVVPGMLGAAIHDTPTSLLPIPASLRASTEPEDPQANGWAVLHRLQRSSGQGHLAGGVRHAAGGADESELSDEAYDSELMDSGVDDDAWQPVEHDFRSEPQSTAEAAAAAAEAVSKAVLGRRRTQQDTSGLILLGKRRRGRQRQDSSDEDYDPEAYGDEDDEVKVLRNMSNGYKHQRAPQDAEAGSGPKRRRTPSAASPGGGGGEGVGLPAVRRGGEGGEGGADERNVVELETDADGMDDGYRWRKYGQKIVKGNPHPRSYYKCTHPGCNVRKQVERSGRNARMLVTTYEGTHSHEPPANTNGARTGARRTTNTRRTSEVAASSRPPLPDTTSGSGARLSLPSMPQLQHMASTAGLSMLGMSGTGLPSGLQVPGLPFTFASNPGLAASASRAGAQFVLPPPLPIPLPSSMLAASGDQLPAASLAGEAVLPTPDGLAELQTQLPPPPPAAPPQAGGGGPSDGAAYPQAQLGGTSGMPLAAVRA</sequence>
<reference evidence="9" key="1">
    <citation type="journal article" date="2019" name="Plant J.">
        <title>Chlorella vulgaris genome assembly and annotation reveals the molecular basis for metabolic acclimation to high light conditions.</title>
        <authorList>
            <person name="Cecchin M."/>
            <person name="Marcolungo L."/>
            <person name="Rossato M."/>
            <person name="Girolomoni L."/>
            <person name="Cosentino E."/>
            <person name="Cuine S."/>
            <person name="Li-Beisson Y."/>
            <person name="Delledonne M."/>
            <person name="Ballottari M."/>
        </authorList>
    </citation>
    <scope>NUCLEOTIDE SEQUENCE</scope>
    <source>
        <strain evidence="9">211/11P</strain>
    </source>
</reference>
<dbReference type="InterPro" id="IPR036576">
    <property type="entry name" value="WRKY_dom_sf"/>
</dbReference>
<proteinExistence type="predicted"/>
<feature type="compositionally biased region" description="Acidic residues" evidence="7">
    <location>
        <begin position="426"/>
        <end position="441"/>
    </location>
</feature>
<dbReference type="PROSITE" id="PS50811">
    <property type="entry name" value="WRKY"/>
    <property type="match status" value="2"/>
</dbReference>
<accession>A0A9D4TYH8</accession>
<organism evidence="9 10">
    <name type="scientific">Chlorella vulgaris</name>
    <name type="common">Green alga</name>
    <dbReference type="NCBI Taxonomy" id="3077"/>
    <lineage>
        <taxon>Eukaryota</taxon>
        <taxon>Viridiplantae</taxon>
        <taxon>Chlorophyta</taxon>
        <taxon>core chlorophytes</taxon>
        <taxon>Trebouxiophyceae</taxon>
        <taxon>Chlorellales</taxon>
        <taxon>Chlorellaceae</taxon>
        <taxon>Chlorella clade</taxon>
        <taxon>Chlorella</taxon>
    </lineage>
</organism>
<feature type="region of interest" description="Disordered" evidence="7">
    <location>
        <begin position="396"/>
        <end position="513"/>
    </location>
</feature>
<keyword evidence="3" id="KW-0805">Transcription regulation</keyword>
<feature type="region of interest" description="Disordered" evidence="7">
    <location>
        <begin position="713"/>
        <end position="761"/>
    </location>
</feature>
<feature type="region of interest" description="Disordered" evidence="7">
    <location>
        <begin position="330"/>
        <end position="349"/>
    </location>
</feature>
<feature type="region of interest" description="Disordered" evidence="7">
    <location>
        <begin position="570"/>
        <end position="620"/>
    </location>
</feature>
<dbReference type="InterPro" id="IPR044810">
    <property type="entry name" value="WRKY_plant"/>
</dbReference>
<dbReference type="GO" id="GO:0043565">
    <property type="term" value="F:sequence-specific DNA binding"/>
    <property type="evidence" value="ECO:0007669"/>
    <property type="project" value="InterPro"/>
</dbReference>
<feature type="region of interest" description="Disordered" evidence="7">
    <location>
        <begin position="1"/>
        <end position="34"/>
    </location>
</feature>
<keyword evidence="10" id="KW-1185">Reference proteome</keyword>